<name>A0A841GMB1_9BACT</name>
<keyword evidence="2" id="KW-1185">Reference proteome</keyword>
<dbReference type="EMBL" id="JACHEX010000004">
    <property type="protein sequence ID" value="MBB6063145.1"/>
    <property type="molecule type" value="Genomic_DNA"/>
</dbReference>
<proteinExistence type="predicted"/>
<protein>
    <submittedName>
        <fullName evidence="1">Methyl-accepting chemotaxis protein</fullName>
    </submittedName>
</protein>
<dbReference type="Proteomes" id="UP000555828">
    <property type="component" value="Unassembled WGS sequence"/>
</dbReference>
<dbReference type="AlphaFoldDB" id="A0A841GMB1"/>
<evidence type="ECO:0000313" key="1">
    <source>
        <dbReference type="EMBL" id="MBB6063145.1"/>
    </source>
</evidence>
<reference evidence="1 2" key="1">
    <citation type="submission" date="2020-08" db="EMBL/GenBank/DDBJ databases">
        <title>Genomic Encyclopedia of Type Strains, Phase IV (KMG-IV): sequencing the most valuable type-strain genomes for metagenomic binning, comparative biology and taxonomic classification.</title>
        <authorList>
            <person name="Goeker M."/>
        </authorList>
    </citation>
    <scope>NUCLEOTIDE SEQUENCE [LARGE SCALE GENOMIC DNA]</scope>
    <source>
        <strain evidence="1 2">DSM 13481</strain>
    </source>
</reference>
<organism evidence="1 2">
    <name type="scientific">Thermosipho japonicus</name>
    <dbReference type="NCBI Taxonomy" id="90323"/>
    <lineage>
        <taxon>Bacteria</taxon>
        <taxon>Thermotogati</taxon>
        <taxon>Thermotogota</taxon>
        <taxon>Thermotogae</taxon>
        <taxon>Thermotogales</taxon>
        <taxon>Fervidobacteriaceae</taxon>
        <taxon>Thermosipho</taxon>
    </lineage>
</organism>
<gene>
    <name evidence="1" type="ORF">HNP65_001608</name>
</gene>
<feature type="non-terminal residue" evidence="1">
    <location>
        <position position="133"/>
    </location>
</feature>
<comment type="caution">
    <text evidence="1">The sequence shown here is derived from an EMBL/GenBank/DDBJ whole genome shotgun (WGS) entry which is preliminary data.</text>
</comment>
<sequence length="133" mass="14412">MKLQAKLILALVLVSILATVTSVTISSYLSFKNVSQGAQKINHLVLTSISKDIQAGLKTIIDPLYKYATGGSLSPYLMDTKSELGKKQIEWGLMNTNATLKSEGYLGTYLILSDGTTFDDTGEITPDISDKFS</sequence>
<evidence type="ECO:0000313" key="2">
    <source>
        <dbReference type="Proteomes" id="UP000555828"/>
    </source>
</evidence>
<accession>A0A841GMB1</accession>